<dbReference type="NCBIfam" id="TIGR01540">
    <property type="entry name" value="portal_PBSX"/>
    <property type="match status" value="1"/>
</dbReference>
<dbReference type="Pfam" id="PF04860">
    <property type="entry name" value="Phage_portal"/>
    <property type="match status" value="1"/>
</dbReference>
<evidence type="ECO:0000256" key="1">
    <source>
        <dbReference type="ARBA" id="ARBA00006799"/>
    </source>
</evidence>
<organism evidence="2 3">
    <name type="scientific">Sphingomonas sanxanigenens</name>
    <dbReference type="NCBI Taxonomy" id="397260"/>
    <lineage>
        <taxon>Bacteria</taxon>
        <taxon>Pseudomonadati</taxon>
        <taxon>Pseudomonadota</taxon>
        <taxon>Alphaproteobacteria</taxon>
        <taxon>Sphingomonadales</taxon>
        <taxon>Sphingomonadaceae</taxon>
        <taxon>Sphingomonas</taxon>
    </lineage>
</organism>
<reference evidence="2 3" key="1">
    <citation type="submission" date="2017-08" db="EMBL/GenBank/DDBJ databases">
        <title>Infants hospitalized years apart are colonized by the same room-sourced microbial strains.</title>
        <authorList>
            <person name="Brooks B."/>
            <person name="Olm M.R."/>
            <person name="Firek B.A."/>
            <person name="Baker R."/>
            <person name="Thomas B.C."/>
            <person name="Morowitz M.J."/>
            <person name="Banfield J.F."/>
        </authorList>
    </citation>
    <scope>NUCLEOTIDE SEQUENCE [LARGE SCALE GENOMIC DNA]</scope>
    <source>
        <strain evidence="2">S2_018_000_R2_101</strain>
    </source>
</reference>
<dbReference type="InterPro" id="IPR030935">
    <property type="entry name" value="PBSX_Proteobac"/>
</dbReference>
<comment type="similarity">
    <text evidence="1">Belongs to the phage portal family. PBSX subfamily.</text>
</comment>
<dbReference type="InterPro" id="IPR006944">
    <property type="entry name" value="Phage/GTA_portal"/>
</dbReference>
<dbReference type="InterPro" id="IPR006430">
    <property type="entry name" value="Phage_portal_PBSX"/>
</dbReference>
<sequence length="345" mass="38494">MSDQLPIASAGAGITAFTFGDPESVLDRRQILDCIEVWNNGRWYEPPVSFHDLVRSFDVAAHHSSCIRLKRNMLVKHFVPSRWLDRETFSKWALDYLVLGNGFVERRDNLAGKPLVMKHALGRYTRRGVVDGHFFFVPAWRQEYEFPADRVFHVSEEHPGQEIYGVPEYLSAMQSAFLNEAATLFRRRYFLNGSHAGFVFYLNEKTVSNADADAIRQALKESKGVGNFKNLFLHAPDGKKDGVQIIPISEVAAKDEFAGIKNVSRDDMLASHRVPPQLLGVVPTNSGGFGDVSKAADVFYENEIEPLQGRFMGLNDWLGVEAVAFAPYERQSASPAAPATGARAA</sequence>
<evidence type="ECO:0000313" key="2">
    <source>
        <dbReference type="EMBL" id="PZO91501.1"/>
    </source>
</evidence>
<accession>A0A2W5C8Q4</accession>
<dbReference type="AlphaFoldDB" id="A0A2W5C8Q4"/>
<proteinExistence type="inferred from homology"/>
<comment type="caution">
    <text evidence="2">The sequence shown here is derived from an EMBL/GenBank/DDBJ whole genome shotgun (WGS) entry which is preliminary data.</text>
</comment>
<gene>
    <name evidence="2" type="ORF">DI623_02985</name>
</gene>
<protein>
    <submittedName>
        <fullName evidence="2">Phage portal protein</fullName>
    </submittedName>
</protein>
<dbReference type="PIRSF" id="PIRSF018494">
    <property type="entry name" value="PBSX_VPQ"/>
    <property type="match status" value="1"/>
</dbReference>
<dbReference type="Proteomes" id="UP000249066">
    <property type="component" value="Unassembled WGS sequence"/>
</dbReference>
<name>A0A2W5C8Q4_9SPHN</name>
<dbReference type="EMBL" id="QFNN01000008">
    <property type="protein sequence ID" value="PZO91501.1"/>
    <property type="molecule type" value="Genomic_DNA"/>
</dbReference>
<evidence type="ECO:0000313" key="3">
    <source>
        <dbReference type="Proteomes" id="UP000249066"/>
    </source>
</evidence>